<dbReference type="PANTHER" id="PTHR39428">
    <property type="entry name" value="F420H(2)-DEPENDENT QUINONE REDUCTASE RV1261C"/>
    <property type="match status" value="1"/>
</dbReference>
<gene>
    <name evidence="1" type="ORF">KXJ70_18140</name>
</gene>
<comment type="caution">
    <text evidence="1">The sequence shown here is derived from an EMBL/GenBank/DDBJ whole genome shotgun (WGS) entry which is preliminary data.</text>
</comment>
<organism evidence="1 2">
    <name type="scientific">Zhongshania aquimaris</name>
    <dbReference type="NCBI Taxonomy" id="2857107"/>
    <lineage>
        <taxon>Bacteria</taxon>
        <taxon>Pseudomonadati</taxon>
        <taxon>Pseudomonadota</taxon>
        <taxon>Gammaproteobacteria</taxon>
        <taxon>Cellvibrionales</taxon>
        <taxon>Spongiibacteraceae</taxon>
        <taxon>Zhongshania</taxon>
    </lineage>
</organism>
<keyword evidence="2" id="KW-1185">Reference proteome</keyword>
<protein>
    <submittedName>
        <fullName evidence="1">Nitroreductase family deazaflavin-dependent oxidoreductase</fullName>
    </submittedName>
</protein>
<dbReference type="PANTHER" id="PTHR39428:SF1">
    <property type="entry name" value="F420H(2)-DEPENDENT QUINONE REDUCTASE RV1261C"/>
    <property type="match status" value="1"/>
</dbReference>
<dbReference type="Proteomes" id="UP001166291">
    <property type="component" value="Unassembled WGS sequence"/>
</dbReference>
<sequence length="149" mass="16683">MGGDKQGRYVKPDLSLLGTEHVKRYRESGGEVGHIWNGVTALLLTTIGRKSGALRIQPMIYGRDGSDFIVIASKGGSPNHPAWYLNLTSNPSAEIQVKNKIMKVSARVAKGLERERLWDLMTSLWPNYDQYQERTDREIPVVVLTPATF</sequence>
<dbReference type="EMBL" id="JAHWDQ010000007">
    <property type="protein sequence ID" value="MBW2942725.1"/>
    <property type="molecule type" value="Genomic_DNA"/>
</dbReference>
<reference evidence="1" key="1">
    <citation type="submission" date="2021-07" db="EMBL/GenBank/DDBJ databases">
        <title>Zhongshania sp. CAU 1632 isolated from seawater.</title>
        <authorList>
            <person name="Kim W."/>
        </authorList>
    </citation>
    <scope>NUCLEOTIDE SEQUENCE</scope>
    <source>
        <strain evidence="1">CAU 1632</strain>
    </source>
</reference>
<dbReference type="InterPro" id="IPR004378">
    <property type="entry name" value="F420H2_quin_Rdtase"/>
</dbReference>
<name>A0ABS6VWM0_9GAMM</name>
<dbReference type="NCBIfam" id="TIGR00026">
    <property type="entry name" value="hi_GC_TIGR00026"/>
    <property type="match status" value="1"/>
</dbReference>
<accession>A0ABS6VWM0</accession>
<dbReference type="Pfam" id="PF04075">
    <property type="entry name" value="F420H2_quin_red"/>
    <property type="match status" value="1"/>
</dbReference>
<proteinExistence type="predicted"/>
<evidence type="ECO:0000313" key="1">
    <source>
        <dbReference type="EMBL" id="MBW2942725.1"/>
    </source>
</evidence>
<evidence type="ECO:0000313" key="2">
    <source>
        <dbReference type="Proteomes" id="UP001166291"/>
    </source>
</evidence>